<name>Q137A6_RHOPS</name>
<dbReference type="Proteomes" id="UP000001818">
    <property type="component" value="Chromosome"/>
</dbReference>
<dbReference type="eggNOG" id="ENOG5030FEV">
    <property type="taxonomic scope" value="Bacteria"/>
</dbReference>
<protein>
    <submittedName>
        <fullName evidence="1">Uncharacterized protein</fullName>
    </submittedName>
</protein>
<evidence type="ECO:0000313" key="1">
    <source>
        <dbReference type="EMBL" id="ABE39833.1"/>
    </source>
</evidence>
<proteinExistence type="predicted"/>
<dbReference type="KEGG" id="rpd:RPD_2604"/>
<accession>Q137A6</accession>
<dbReference type="AlphaFoldDB" id="Q137A6"/>
<reference evidence="1 2" key="1">
    <citation type="submission" date="2006-03" db="EMBL/GenBank/DDBJ databases">
        <title>Complete sequence of Rhodopseudomonas palustris BisB5.</title>
        <authorList>
            <consortium name="US DOE Joint Genome Institute"/>
            <person name="Copeland A."/>
            <person name="Lucas S."/>
            <person name="Lapidus A."/>
            <person name="Barry K."/>
            <person name="Detter J.C."/>
            <person name="Glavina del Rio T."/>
            <person name="Hammon N."/>
            <person name="Israni S."/>
            <person name="Dalin E."/>
            <person name="Tice H."/>
            <person name="Pitluck S."/>
            <person name="Chain P."/>
            <person name="Malfatti S."/>
            <person name="Shin M."/>
            <person name="Vergez L."/>
            <person name="Schmutz J."/>
            <person name="Larimer F."/>
            <person name="Land M."/>
            <person name="Hauser L."/>
            <person name="Pelletier D.A."/>
            <person name="Kyrpides N."/>
            <person name="Lykidis A."/>
            <person name="Oda Y."/>
            <person name="Harwood C.S."/>
            <person name="Richardson P."/>
        </authorList>
    </citation>
    <scope>NUCLEOTIDE SEQUENCE [LARGE SCALE GENOMIC DNA]</scope>
    <source>
        <strain evidence="1 2">BisB5</strain>
    </source>
</reference>
<dbReference type="EMBL" id="CP000283">
    <property type="protein sequence ID" value="ABE39833.1"/>
    <property type="molecule type" value="Genomic_DNA"/>
</dbReference>
<gene>
    <name evidence="1" type="ordered locus">RPD_2604</name>
</gene>
<organism evidence="1 2">
    <name type="scientific">Rhodopseudomonas palustris (strain BisB5)</name>
    <dbReference type="NCBI Taxonomy" id="316057"/>
    <lineage>
        <taxon>Bacteria</taxon>
        <taxon>Pseudomonadati</taxon>
        <taxon>Pseudomonadota</taxon>
        <taxon>Alphaproteobacteria</taxon>
        <taxon>Hyphomicrobiales</taxon>
        <taxon>Nitrobacteraceae</taxon>
        <taxon>Rhodopseudomonas</taxon>
    </lineage>
</organism>
<dbReference type="HOGENOM" id="CLU_2036212_0_0_5"/>
<sequence length="124" mass="13728">MHCTQQDQVNHIGAALQNRFLRTNAFVLRHRQSSWCIVRATRIVRPLNAEEVTMPAIAEVLSTKASRPAPRGSDLPTCPVCADSMVAAEASAFVKESIVSYLWTCDTCGYGFVTKHSLKRFACN</sequence>
<evidence type="ECO:0000313" key="2">
    <source>
        <dbReference type="Proteomes" id="UP000001818"/>
    </source>
</evidence>